<dbReference type="HOGENOM" id="CLU_1022024_0_0_11"/>
<organism evidence="1 2">
    <name type="scientific">Corynebacterium callunae DSM 20147</name>
    <dbReference type="NCBI Taxonomy" id="1121353"/>
    <lineage>
        <taxon>Bacteria</taxon>
        <taxon>Bacillati</taxon>
        <taxon>Actinomycetota</taxon>
        <taxon>Actinomycetes</taxon>
        <taxon>Mycobacteriales</taxon>
        <taxon>Corynebacteriaceae</taxon>
        <taxon>Corynebacterium</taxon>
    </lineage>
</organism>
<reference evidence="1 2" key="1">
    <citation type="submission" date="2013-02" db="EMBL/GenBank/DDBJ databases">
        <title>The complete genome sequence of Corynebacterium callunae DSM 20147.</title>
        <authorList>
            <person name="Ruckert C."/>
            <person name="Albersmeier A."/>
            <person name="Kalinowski J."/>
        </authorList>
    </citation>
    <scope>NUCLEOTIDE SEQUENCE [LARGE SCALE GENOMIC DNA]</scope>
    <source>
        <strain evidence="1 2">DSM 20147</strain>
    </source>
</reference>
<dbReference type="eggNOG" id="ENOG5031IT7">
    <property type="taxonomic scope" value="Bacteria"/>
</dbReference>
<name>M1V0J6_9CORY</name>
<dbReference type="InterPro" id="IPR021424">
    <property type="entry name" value="PorA"/>
</dbReference>
<dbReference type="KEGG" id="ccn:H924_12000"/>
<dbReference type="PATRIC" id="fig|1121353.3.peg.2453"/>
<evidence type="ECO:0000313" key="2">
    <source>
        <dbReference type="Proteomes" id="UP000011760"/>
    </source>
</evidence>
<dbReference type="Pfam" id="PF11271">
    <property type="entry name" value="PorA"/>
    <property type="match status" value="1"/>
</dbReference>
<accession>M1V0J6</accession>
<protein>
    <submittedName>
        <fullName evidence="1">Or membrane protein</fullName>
    </submittedName>
</protein>
<dbReference type="AlphaFoldDB" id="M1V0J6"/>
<dbReference type="STRING" id="1121353.H924_12000"/>
<gene>
    <name evidence="1" type="ORF">H924_12000</name>
</gene>
<dbReference type="EMBL" id="CP004354">
    <property type="protein sequence ID" value="AGG67823.1"/>
    <property type="molecule type" value="Genomic_DNA"/>
</dbReference>
<sequence length="264" mass="29586">MTTGVLFLIFALIVPPFMVGQARTLPKDLDLTIVSESPQGLTRTEHIVTAKTEKIDEIATHVEITITDQAGEVVSDITDDLTLIGHSRFPAIEPTASIVGSPADHSNEVREGLHYFFPANTLRNSYPYYDITLGYAEPLDYVSRDGDIYSFYQDLRYIPLDDNRNYSAERTLEVEKNSGFIVNKHEVLTIHDVSGDQTVEFSYTDDTRTDLQERAADIDQKIELAKALDFFIKFIGSVLLALGAYKTGIFKRGQLTKTVQNLGR</sequence>
<keyword evidence="2" id="KW-1185">Reference proteome</keyword>
<dbReference type="Proteomes" id="UP000011760">
    <property type="component" value="Chromosome"/>
</dbReference>
<evidence type="ECO:0000313" key="1">
    <source>
        <dbReference type="EMBL" id="AGG67823.1"/>
    </source>
</evidence>
<proteinExistence type="predicted"/>